<sequence>MACPEPLGNEKFFGPGHDRASQLNSGQIEFEIQVFDDNGKIIDFDAPDYKPKYYDWDGNITEEDKLEAYDLIDFNEEVMTYKNYDNDNEEVHFNNNMLTSIKINSKVKDDTDCDNCIRYETNNQVELEADDLIEINEEVMISYANDANGCDRIFI</sequence>
<dbReference type="Proteomes" id="UP001152759">
    <property type="component" value="Chromosome 2"/>
</dbReference>
<evidence type="ECO:0000313" key="1">
    <source>
        <dbReference type="EMBL" id="CAH0385882.1"/>
    </source>
</evidence>
<organism evidence="1 2">
    <name type="scientific">Bemisia tabaci</name>
    <name type="common">Sweetpotato whitefly</name>
    <name type="synonym">Aleurodes tabaci</name>
    <dbReference type="NCBI Taxonomy" id="7038"/>
    <lineage>
        <taxon>Eukaryota</taxon>
        <taxon>Metazoa</taxon>
        <taxon>Ecdysozoa</taxon>
        <taxon>Arthropoda</taxon>
        <taxon>Hexapoda</taxon>
        <taxon>Insecta</taxon>
        <taxon>Pterygota</taxon>
        <taxon>Neoptera</taxon>
        <taxon>Paraneoptera</taxon>
        <taxon>Hemiptera</taxon>
        <taxon>Sternorrhyncha</taxon>
        <taxon>Aleyrodoidea</taxon>
        <taxon>Aleyrodidae</taxon>
        <taxon>Aleyrodinae</taxon>
        <taxon>Bemisia</taxon>
    </lineage>
</organism>
<evidence type="ECO:0008006" key="3">
    <source>
        <dbReference type="Google" id="ProtNLM"/>
    </source>
</evidence>
<protein>
    <recommendedName>
        <fullName evidence="3">SET domain-containing protein</fullName>
    </recommendedName>
</protein>
<dbReference type="AlphaFoldDB" id="A0A9P0A7J7"/>
<keyword evidence="2" id="KW-1185">Reference proteome</keyword>
<dbReference type="EMBL" id="OU963863">
    <property type="protein sequence ID" value="CAH0385882.1"/>
    <property type="molecule type" value="Genomic_DNA"/>
</dbReference>
<reference evidence="1" key="1">
    <citation type="submission" date="2021-12" db="EMBL/GenBank/DDBJ databases">
        <authorList>
            <person name="King R."/>
        </authorList>
    </citation>
    <scope>NUCLEOTIDE SEQUENCE</scope>
</reference>
<proteinExistence type="predicted"/>
<gene>
    <name evidence="1" type="ORF">BEMITA_LOCUS5063</name>
</gene>
<accession>A0A9P0A7J7</accession>
<evidence type="ECO:0000313" key="2">
    <source>
        <dbReference type="Proteomes" id="UP001152759"/>
    </source>
</evidence>
<name>A0A9P0A7J7_BEMTA</name>